<feature type="compositionally biased region" description="Pro residues" evidence="1">
    <location>
        <begin position="92"/>
        <end position="107"/>
    </location>
</feature>
<evidence type="ECO:0000313" key="3">
    <source>
        <dbReference type="Proteomes" id="UP000053144"/>
    </source>
</evidence>
<feature type="region of interest" description="Disordered" evidence="1">
    <location>
        <begin position="1"/>
        <end position="121"/>
    </location>
</feature>
<evidence type="ECO:0000256" key="1">
    <source>
        <dbReference type="SAM" id="MobiDB-lite"/>
    </source>
</evidence>
<reference evidence="3" key="1">
    <citation type="journal article" date="2015" name="Proc. Natl. Acad. Sci. U.S.A.">
        <title>Genome sequencing of adzuki bean (Vigna angularis) provides insight into high starch and low fat accumulation and domestication.</title>
        <authorList>
            <person name="Yang K."/>
            <person name="Tian Z."/>
            <person name="Chen C."/>
            <person name="Luo L."/>
            <person name="Zhao B."/>
            <person name="Wang Z."/>
            <person name="Yu L."/>
            <person name="Li Y."/>
            <person name="Sun Y."/>
            <person name="Li W."/>
            <person name="Chen Y."/>
            <person name="Li Y."/>
            <person name="Zhang Y."/>
            <person name="Ai D."/>
            <person name="Zhao J."/>
            <person name="Shang C."/>
            <person name="Ma Y."/>
            <person name="Wu B."/>
            <person name="Wang M."/>
            <person name="Gao L."/>
            <person name="Sun D."/>
            <person name="Zhang P."/>
            <person name="Guo F."/>
            <person name="Wang W."/>
            <person name="Li Y."/>
            <person name="Wang J."/>
            <person name="Varshney R.K."/>
            <person name="Wang J."/>
            <person name="Ling H.Q."/>
            <person name="Wan P."/>
        </authorList>
    </citation>
    <scope>NUCLEOTIDE SEQUENCE</scope>
    <source>
        <strain evidence="3">cv. Jingnong 6</strain>
    </source>
</reference>
<gene>
    <name evidence="2" type="ORF">LR48_Vigan04g087000</name>
</gene>
<dbReference type="Proteomes" id="UP000053144">
    <property type="component" value="Chromosome 4"/>
</dbReference>
<accession>A0A0L9UDP6</accession>
<evidence type="ECO:0000313" key="2">
    <source>
        <dbReference type="EMBL" id="KOM40672.1"/>
    </source>
</evidence>
<protein>
    <submittedName>
        <fullName evidence="2">Uncharacterized protein</fullName>
    </submittedName>
</protein>
<proteinExistence type="predicted"/>
<dbReference type="EMBL" id="CM003374">
    <property type="protein sequence ID" value="KOM40672.1"/>
    <property type="molecule type" value="Genomic_DNA"/>
</dbReference>
<feature type="compositionally biased region" description="Low complexity" evidence="1">
    <location>
        <begin position="59"/>
        <end position="68"/>
    </location>
</feature>
<dbReference type="AlphaFoldDB" id="A0A0L9UDP6"/>
<feature type="compositionally biased region" description="Basic residues" evidence="1">
    <location>
        <begin position="44"/>
        <end position="58"/>
    </location>
</feature>
<dbReference type="Gramene" id="KOM40672">
    <property type="protein sequence ID" value="KOM40672"/>
    <property type="gene ID" value="LR48_Vigan04g087000"/>
</dbReference>
<name>A0A0L9UDP6_PHAAN</name>
<feature type="compositionally biased region" description="Basic and acidic residues" evidence="1">
    <location>
        <begin position="72"/>
        <end position="82"/>
    </location>
</feature>
<sequence>MLRCGRDRSVNGSDGVGGSHGTHQVGAGEEDRPSFVVNSGQRHPQLRRRLPPFRRPRTPSRLLHLLRQPRPPHLEASQESHGRQNPSSLARPLPPLHSRPPPPPPPPRRLRPLHRPPQPPRLLPLVQEWIYEGCTEIRDFDNAGE</sequence>
<organism evidence="2 3">
    <name type="scientific">Phaseolus angularis</name>
    <name type="common">Azuki bean</name>
    <name type="synonym">Vigna angularis</name>
    <dbReference type="NCBI Taxonomy" id="3914"/>
    <lineage>
        <taxon>Eukaryota</taxon>
        <taxon>Viridiplantae</taxon>
        <taxon>Streptophyta</taxon>
        <taxon>Embryophyta</taxon>
        <taxon>Tracheophyta</taxon>
        <taxon>Spermatophyta</taxon>
        <taxon>Magnoliopsida</taxon>
        <taxon>eudicotyledons</taxon>
        <taxon>Gunneridae</taxon>
        <taxon>Pentapetalae</taxon>
        <taxon>rosids</taxon>
        <taxon>fabids</taxon>
        <taxon>Fabales</taxon>
        <taxon>Fabaceae</taxon>
        <taxon>Papilionoideae</taxon>
        <taxon>50 kb inversion clade</taxon>
        <taxon>NPAAA clade</taxon>
        <taxon>indigoferoid/millettioid clade</taxon>
        <taxon>Phaseoleae</taxon>
        <taxon>Vigna</taxon>
    </lineage>
</organism>